<proteinExistence type="predicted"/>
<dbReference type="EMBL" id="JAIVEX010000002">
    <property type="protein sequence ID" value="MDB0520699.1"/>
    <property type="molecule type" value="Genomic_DNA"/>
</dbReference>
<sequence>MDIKTPQQNLFAPAHRLYAREAWLGREARFEWCVVAVSANARIALESWIGQRVTRMSRAMPRRRLHMPRAGSPRPTGNGWSAPRKTSRAVACRL</sequence>
<feature type="region of interest" description="Disordered" evidence="1">
    <location>
        <begin position="59"/>
        <end position="94"/>
    </location>
</feature>
<evidence type="ECO:0000256" key="1">
    <source>
        <dbReference type="SAM" id="MobiDB-lite"/>
    </source>
</evidence>
<dbReference type="RefSeq" id="WP_184853052.1">
    <property type="nucleotide sequence ID" value="NZ_JABZEH010000002.1"/>
</dbReference>
<organism evidence="2 3">
    <name type="scientific">Ralstonia solanacearum</name>
    <name type="common">Pseudomonas solanacearum</name>
    <dbReference type="NCBI Taxonomy" id="305"/>
    <lineage>
        <taxon>Bacteria</taxon>
        <taxon>Pseudomonadati</taxon>
        <taxon>Pseudomonadota</taxon>
        <taxon>Betaproteobacteria</taxon>
        <taxon>Burkholderiales</taxon>
        <taxon>Burkholderiaceae</taxon>
        <taxon>Ralstonia</taxon>
        <taxon>Ralstonia solanacearum species complex</taxon>
    </lineage>
</organism>
<gene>
    <name evidence="2" type="ORF">LBW55_03605</name>
</gene>
<dbReference type="AlphaFoldDB" id="A0AAE3NGR7"/>
<accession>A0AAE3NGR7</accession>
<evidence type="ECO:0000313" key="2">
    <source>
        <dbReference type="EMBL" id="MDB0520699.1"/>
    </source>
</evidence>
<dbReference type="Proteomes" id="UP001143674">
    <property type="component" value="Unassembled WGS sequence"/>
</dbReference>
<comment type="caution">
    <text evidence="2">The sequence shown here is derived from an EMBL/GenBank/DDBJ whole genome shotgun (WGS) entry which is preliminary data.</text>
</comment>
<reference evidence="2" key="1">
    <citation type="submission" date="2021-09" db="EMBL/GenBank/DDBJ databases">
        <title>Genomic analysis of Ralstonia spp.</title>
        <authorList>
            <person name="Aburjaile F."/>
            <person name="Ariute J.C."/>
            <person name="Pais A.K.L."/>
            <person name="Albuquerque G.M.R."/>
            <person name="Silva A.M.F."/>
            <person name="Brenig B."/>
            <person name="Azevedo V."/>
            <person name="Matiuzzi M."/>
            <person name="Ramos R."/>
            <person name="Goes-Neto A."/>
            <person name="Soares S."/>
            <person name="Iseppon A.M.B."/>
            <person name="Souza E."/>
            <person name="Gama M."/>
        </authorList>
    </citation>
    <scope>NUCLEOTIDE SEQUENCE</scope>
    <source>
        <strain evidence="2">B4</strain>
    </source>
</reference>
<evidence type="ECO:0000313" key="3">
    <source>
        <dbReference type="Proteomes" id="UP001143674"/>
    </source>
</evidence>
<protein>
    <submittedName>
        <fullName evidence="2">Uncharacterized protein</fullName>
    </submittedName>
</protein>
<name>A0AAE3NGR7_RALSL</name>